<protein>
    <submittedName>
        <fullName evidence="2">LAFE_0C05556g1_1</fullName>
    </submittedName>
</protein>
<name>A0A1G4M9K0_LACFM</name>
<proteinExistence type="predicted"/>
<feature type="region of interest" description="Disordered" evidence="1">
    <location>
        <begin position="104"/>
        <end position="239"/>
    </location>
</feature>
<feature type="region of interest" description="Disordered" evidence="1">
    <location>
        <begin position="588"/>
        <end position="628"/>
    </location>
</feature>
<dbReference type="GO" id="GO:0031929">
    <property type="term" value="P:TOR signaling"/>
    <property type="evidence" value="ECO:0007669"/>
    <property type="project" value="InterPro"/>
</dbReference>
<feature type="compositionally biased region" description="Polar residues" evidence="1">
    <location>
        <begin position="208"/>
        <end position="220"/>
    </location>
</feature>
<dbReference type="PANTHER" id="PTHR22794">
    <property type="entry name" value="THAP DOMAIN PROTEIN 11"/>
    <property type="match status" value="1"/>
</dbReference>
<keyword evidence="3" id="KW-1185">Reference proteome</keyword>
<feature type="region of interest" description="Disordered" evidence="1">
    <location>
        <begin position="1"/>
        <end position="49"/>
    </location>
</feature>
<gene>
    <name evidence="2" type="ORF">LAFE_0C05556G</name>
</gene>
<evidence type="ECO:0000313" key="3">
    <source>
        <dbReference type="Proteomes" id="UP000190831"/>
    </source>
</evidence>
<evidence type="ECO:0000256" key="1">
    <source>
        <dbReference type="SAM" id="MobiDB-lite"/>
    </source>
</evidence>
<accession>A0A1G4M9K0</accession>
<dbReference type="PANTHER" id="PTHR22794:SF2">
    <property type="entry name" value="THAP DOMAIN-CONTAINING PROTEIN 11"/>
    <property type="match status" value="1"/>
</dbReference>
<feature type="compositionally biased region" description="Acidic residues" evidence="1">
    <location>
        <begin position="144"/>
        <end position="165"/>
    </location>
</feature>
<feature type="compositionally biased region" description="Basic and acidic residues" evidence="1">
    <location>
        <begin position="187"/>
        <end position="196"/>
    </location>
</feature>
<feature type="compositionally biased region" description="Polar residues" evidence="1">
    <location>
        <begin position="16"/>
        <end position="45"/>
    </location>
</feature>
<dbReference type="OrthoDB" id="5430106at2759"/>
<sequence length="642" mass="72109">MSLTASRGRSLRSDLEMSSANNLKPSNVGQKKIKQFSTRSRSKSAASFKGLNKLRRVLTHDGTYEVEDYTQQRPDVMKKSKSSDSLSRKRAISGLSMTALGKAKSNTGLSNLNSGNTPGTLYGGLKPQRRDSKKAVLQQRDGDEMFDDQSTTDEEVEYFTDEEEELHQHEQHPRPLQEESEDDEITLDDHKNDLQRPEPSQENDDFSRNSSNRTLMNQLSYKVPSNLRNENEDRIDQTNDEDDIISANSNFDMVAHSLIRHGPSARDQDNIYNIGNQEANTANKNGNTNNSDQYVPSMILSQSTGVEKHFDNLVNGGVIPEGLPLSNMNGNGKPHSNNFNYINNDFADSIKSADDSISAKVNQPKNDFSTSISSLSSHLHKPPTGNNSSRLNPLPHHRNSQSSLASNSTHSLNGELNHQKSGRLDSLANFNNFSKFLQSDSSGVESRTQQKMWLQRENSIMDLSAQNSNSDSAFLASNIEVKKEFERISREYTNVRRFSNPVNESLNRIATKNRIDIKKQRNGPQAGDDISKIFKNGNSKEKKTFQELYRQSSSRDIDIQKTLTKIWNDESAKFNKSSSVFNANDHDSNGSFSSVRPHARHSIRSHNGSSSSSKHQRTISSLQPTTRAVHRRMENAINQQRL</sequence>
<dbReference type="OMA" id="RISHEYT"/>
<dbReference type="Pfam" id="PF10452">
    <property type="entry name" value="TCO89"/>
    <property type="match status" value="1"/>
</dbReference>
<dbReference type="STRING" id="4955.A0A1G4M9K0"/>
<feature type="region of interest" description="Disordered" evidence="1">
    <location>
        <begin position="361"/>
        <end position="417"/>
    </location>
</feature>
<dbReference type="EMBL" id="LT598485">
    <property type="protein sequence ID" value="SCW00500.1"/>
    <property type="molecule type" value="Genomic_DNA"/>
</dbReference>
<feature type="compositionally biased region" description="Basic and acidic residues" evidence="1">
    <location>
        <begin position="166"/>
        <end position="177"/>
    </location>
</feature>
<feature type="compositionally biased region" description="Low complexity" evidence="1">
    <location>
        <begin position="105"/>
        <end position="117"/>
    </location>
</feature>
<feature type="region of interest" description="Disordered" evidence="1">
    <location>
        <begin position="65"/>
        <end position="90"/>
    </location>
</feature>
<dbReference type="Proteomes" id="UP000190831">
    <property type="component" value="Chromosome C"/>
</dbReference>
<feature type="compositionally biased region" description="Polar residues" evidence="1">
    <location>
        <begin position="400"/>
        <end position="416"/>
    </location>
</feature>
<organism evidence="2 3">
    <name type="scientific">Lachancea fermentati</name>
    <name type="common">Zygosaccharomyces fermentati</name>
    <dbReference type="NCBI Taxonomy" id="4955"/>
    <lineage>
        <taxon>Eukaryota</taxon>
        <taxon>Fungi</taxon>
        <taxon>Dikarya</taxon>
        <taxon>Ascomycota</taxon>
        <taxon>Saccharomycotina</taxon>
        <taxon>Saccharomycetes</taxon>
        <taxon>Saccharomycetales</taxon>
        <taxon>Saccharomycetaceae</taxon>
        <taxon>Lachancea</taxon>
    </lineage>
</organism>
<dbReference type="GO" id="GO:0000329">
    <property type="term" value="C:fungal-type vacuole membrane"/>
    <property type="evidence" value="ECO:0007669"/>
    <property type="project" value="TreeGrafter"/>
</dbReference>
<evidence type="ECO:0000313" key="2">
    <source>
        <dbReference type="EMBL" id="SCW00500.1"/>
    </source>
</evidence>
<dbReference type="GO" id="GO:0031931">
    <property type="term" value="C:TORC1 complex"/>
    <property type="evidence" value="ECO:0007669"/>
    <property type="project" value="InterPro"/>
</dbReference>
<dbReference type="InterPro" id="IPR018857">
    <property type="entry name" value="TORC1_cplx_su_TCO89"/>
</dbReference>
<dbReference type="AlphaFoldDB" id="A0A1G4M9K0"/>
<reference evidence="2 3" key="1">
    <citation type="submission" date="2016-03" db="EMBL/GenBank/DDBJ databases">
        <authorList>
            <person name="Devillers H."/>
        </authorList>
    </citation>
    <scope>NUCLEOTIDE SEQUENCE [LARGE SCALE GENOMIC DNA]</scope>
    <source>
        <strain evidence="2">CBS 6772</strain>
    </source>
</reference>